<evidence type="ECO:0000313" key="2">
    <source>
        <dbReference type="Proteomes" id="UP001309876"/>
    </source>
</evidence>
<sequence>MSTPALDLEDKKALHKAEARLLTAVRHQLRNFTGTPPDILRGFSPPQIIEDLIYKPSAYPTLLHLIATYPLSLHPLLTSLKSNVDLSVRVHAAFSRRWGDFMNANAGTVTLEDWIVGQRRRLQQRSSGEGGGGMYSFQGLIQQDVNYEILLEEVVRFGEGQVRRVTKDHPLNGVLLGELRREMQR</sequence>
<comment type="caution">
    <text evidence="1">The sequence shown here is derived from an EMBL/GenBank/DDBJ whole genome shotgun (WGS) entry which is preliminary data.</text>
</comment>
<dbReference type="AlphaFoldDB" id="A0AAN7T7L1"/>
<keyword evidence="2" id="KW-1185">Reference proteome</keyword>
<dbReference type="Proteomes" id="UP001309876">
    <property type="component" value="Unassembled WGS sequence"/>
</dbReference>
<reference evidence="1 2" key="1">
    <citation type="submission" date="2023-08" db="EMBL/GenBank/DDBJ databases">
        <title>Black Yeasts Isolated from many extreme environments.</title>
        <authorList>
            <person name="Coleine C."/>
            <person name="Stajich J.E."/>
            <person name="Selbmann L."/>
        </authorList>
    </citation>
    <scope>NUCLEOTIDE SEQUENCE [LARGE SCALE GENOMIC DNA]</scope>
    <source>
        <strain evidence="1 2">CCFEE 5910</strain>
    </source>
</reference>
<dbReference type="EMBL" id="JAVRRJ010000001">
    <property type="protein sequence ID" value="KAK5091120.1"/>
    <property type="molecule type" value="Genomic_DNA"/>
</dbReference>
<gene>
    <name evidence="1" type="ORF">LTR05_001300</name>
</gene>
<evidence type="ECO:0000313" key="1">
    <source>
        <dbReference type="EMBL" id="KAK5091120.1"/>
    </source>
</evidence>
<protein>
    <submittedName>
        <fullName evidence="1">Uncharacterized protein</fullName>
    </submittedName>
</protein>
<organism evidence="1 2">
    <name type="scientific">Lithohypha guttulata</name>
    <dbReference type="NCBI Taxonomy" id="1690604"/>
    <lineage>
        <taxon>Eukaryota</taxon>
        <taxon>Fungi</taxon>
        <taxon>Dikarya</taxon>
        <taxon>Ascomycota</taxon>
        <taxon>Pezizomycotina</taxon>
        <taxon>Eurotiomycetes</taxon>
        <taxon>Chaetothyriomycetidae</taxon>
        <taxon>Chaetothyriales</taxon>
        <taxon>Trichomeriaceae</taxon>
        <taxon>Lithohypha</taxon>
    </lineage>
</organism>
<accession>A0AAN7T7L1</accession>
<proteinExistence type="predicted"/>
<name>A0AAN7T7L1_9EURO</name>